<dbReference type="GO" id="GO:0003700">
    <property type="term" value="F:DNA-binding transcription factor activity"/>
    <property type="evidence" value="ECO:0007669"/>
    <property type="project" value="InterPro"/>
</dbReference>
<feature type="domain" description="BZIP" evidence="7">
    <location>
        <begin position="219"/>
        <end position="282"/>
    </location>
</feature>
<dbReference type="PROSITE" id="PS00036">
    <property type="entry name" value="BZIP_BASIC"/>
    <property type="match status" value="1"/>
</dbReference>
<keyword evidence="4" id="KW-0539">Nucleus</keyword>
<keyword evidence="3" id="KW-0804">Transcription</keyword>
<feature type="compositionally biased region" description="Polar residues" evidence="6">
    <location>
        <begin position="72"/>
        <end position="85"/>
    </location>
</feature>
<feature type="compositionally biased region" description="Low complexity" evidence="6">
    <location>
        <begin position="172"/>
        <end position="186"/>
    </location>
</feature>
<comment type="subcellular location">
    <subcellularLocation>
        <location evidence="1">Nucleus</location>
    </subcellularLocation>
</comment>
<accession>A0AAD9LYT6</accession>
<comment type="caution">
    <text evidence="8">The sequence shown here is derived from an EMBL/GenBank/DDBJ whole genome shotgun (WGS) entry which is preliminary data.</text>
</comment>
<evidence type="ECO:0000256" key="1">
    <source>
        <dbReference type="ARBA" id="ARBA00004123"/>
    </source>
</evidence>
<dbReference type="SMART" id="SM00338">
    <property type="entry name" value="BRLZ"/>
    <property type="match status" value="1"/>
</dbReference>
<dbReference type="InterPro" id="IPR051027">
    <property type="entry name" value="bZIP_transcription_factors"/>
</dbReference>
<evidence type="ECO:0000256" key="6">
    <source>
        <dbReference type="SAM" id="MobiDB-lite"/>
    </source>
</evidence>
<feature type="compositionally biased region" description="Basic and acidic residues" evidence="6">
    <location>
        <begin position="36"/>
        <end position="48"/>
    </location>
</feature>
<evidence type="ECO:0000256" key="5">
    <source>
        <dbReference type="SAM" id="Coils"/>
    </source>
</evidence>
<dbReference type="InterPro" id="IPR004827">
    <property type="entry name" value="bZIP"/>
</dbReference>
<dbReference type="EMBL" id="MU842893">
    <property type="protein sequence ID" value="KAK2027566.1"/>
    <property type="molecule type" value="Genomic_DNA"/>
</dbReference>
<dbReference type="GO" id="GO:0005634">
    <property type="term" value="C:nucleus"/>
    <property type="evidence" value="ECO:0007669"/>
    <property type="project" value="UniProtKB-SubCell"/>
</dbReference>
<dbReference type="AlphaFoldDB" id="A0AAD9LYT6"/>
<protein>
    <recommendedName>
        <fullName evidence="7">BZIP domain-containing protein</fullName>
    </recommendedName>
</protein>
<organism evidence="8 9">
    <name type="scientific">Colletotrichum zoysiae</name>
    <dbReference type="NCBI Taxonomy" id="1216348"/>
    <lineage>
        <taxon>Eukaryota</taxon>
        <taxon>Fungi</taxon>
        <taxon>Dikarya</taxon>
        <taxon>Ascomycota</taxon>
        <taxon>Pezizomycotina</taxon>
        <taxon>Sordariomycetes</taxon>
        <taxon>Hypocreomycetidae</taxon>
        <taxon>Glomerellales</taxon>
        <taxon>Glomerellaceae</taxon>
        <taxon>Colletotrichum</taxon>
        <taxon>Colletotrichum graminicola species complex</taxon>
    </lineage>
</organism>
<evidence type="ECO:0000259" key="7">
    <source>
        <dbReference type="PROSITE" id="PS50217"/>
    </source>
</evidence>
<keyword evidence="5" id="KW-0175">Coiled coil</keyword>
<evidence type="ECO:0000256" key="2">
    <source>
        <dbReference type="ARBA" id="ARBA00023015"/>
    </source>
</evidence>
<dbReference type="SUPFAM" id="SSF57959">
    <property type="entry name" value="Leucine zipper domain"/>
    <property type="match status" value="1"/>
</dbReference>
<keyword evidence="9" id="KW-1185">Reference proteome</keyword>
<dbReference type="PROSITE" id="PS50217">
    <property type="entry name" value="BZIP"/>
    <property type="match status" value="1"/>
</dbReference>
<feature type="coiled-coil region" evidence="5">
    <location>
        <begin position="244"/>
        <end position="278"/>
    </location>
</feature>
<feature type="compositionally biased region" description="Polar residues" evidence="6">
    <location>
        <begin position="1"/>
        <end position="15"/>
    </location>
</feature>
<evidence type="ECO:0000256" key="3">
    <source>
        <dbReference type="ARBA" id="ARBA00023163"/>
    </source>
</evidence>
<sequence length="382" mass="40802">MDYSSISGASTSDQSGLPGRAAFFRSMPNSFANSTDKTHLQQKEHEQQQQRTQFLFHQQQQRLQQPIGPGVNGSQSDFVTPSALNSAPGAPPPVVDRHSSTSTQSSSGWPESPASNAADSLSSPTSSVISPSAPPIDPLLFGSAKGTKGQSKTEDASETPKRRRGRPRLSDAAPRAAVAAVAPTPAKIQKKSAPRRTSTASTSGVDEYADERGGGGTVTDKKNRIRARNREAAYKCRQKKQKGIKELQTQEVIMENINKSLNSEAAQLRSEILMLKNMVLQHGSCGCAYIEEYISEAAQNLVQSGMTAAGSAPGAGVQMHTEDCINRTGGEGYIDWNMFDMDTNAGMPSLESESGFSGYDDVASHSARAHSQRAYSQGASMD</sequence>
<gene>
    <name evidence="8" type="ORF">LX32DRAFT_436664</name>
</gene>
<feature type="region of interest" description="Disordered" evidence="6">
    <location>
        <begin position="352"/>
        <end position="382"/>
    </location>
</feature>
<evidence type="ECO:0000313" key="8">
    <source>
        <dbReference type="EMBL" id="KAK2027566.1"/>
    </source>
</evidence>
<feature type="region of interest" description="Disordered" evidence="6">
    <location>
        <begin position="1"/>
        <end position="224"/>
    </location>
</feature>
<evidence type="ECO:0000256" key="4">
    <source>
        <dbReference type="ARBA" id="ARBA00023242"/>
    </source>
</evidence>
<keyword evidence="2" id="KW-0805">Transcription regulation</keyword>
<dbReference type="CDD" id="cd14687">
    <property type="entry name" value="bZIP_ATF2"/>
    <property type="match status" value="1"/>
</dbReference>
<dbReference type="Pfam" id="PF00170">
    <property type="entry name" value="bZIP_1"/>
    <property type="match status" value="1"/>
</dbReference>
<dbReference type="Proteomes" id="UP001232148">
    <property type="component" value="Unassembled WGS sequence"/>
</dbReference>
<name>A0AAD9LYT6_9PEZI</name>
<feature type="compositionally biased region" description="Basic and acidic residues" evidence="6">
    <location>
        <begin position="151"/>
        <end position="160"/>
    </location>
</feature>
<feature type="compositionally biased region" description="Low complexity" evidence="6">
    <location>
        <begin position="120"/>
        <end position="131"/>
    </location>
</feature>
<reference evidence="8" key="1">
    <citation type="submission" date="2021-06" db="EMBL/GenBank/DDBJ databases">
        <title>Comparative genomics, transcriptomics and evolutionary studies reveal genomic signatures of adaptation to plant cell wall in hemibiotrophic fungi.</title>
        <authorList>
            <consortium name="DOE Joint Genome Institute"/>
            <person name="Baroncelli R."/>
            <person name="Diaz J.F."/>
            <person name="Benocci T."/>
            <person name="Peng M."/>
            <person name="Battaglia E."/>
            <person name="Haridas S."/>
            <person name="Andreopoulos W."/>
            <person name="Labutti K."/>
            <person name="Pangilinan J."/>
            <person name="Floch G.L."/>
            <person name="Makela M.R."/>
            <person name="Henrissat B."/>
            <person name="Grigoriev I.V."/>
            <person name="Crouch J.A."/>
            <person name="De Vries R.P."/>
            <person name="Sukno S.A."/>
            <person name="Thon M.R."/>
        </authorList>
    </citation>
    <scope>NUCLEOTIDE SEQUENCE</scope>
    <source>
        <strain evidence="8">MAFF235873</strain>
    </source>
</reference>
<dbReference type="Gene3D" id="1.20.5.170">
    <property type="match status" value="1"/>
</dbReference>
<dbReference type="InterPro" id="IPR046347">
    <property type="entry name" value="bZIP_sf"/>
</dbReference>
<proteinExistence type="predicted"/>
<evidence type="ECO:0000313" key="9">
    <source>
        <dbReference type="Proteomes" id="UP001232148"/>
    </source>
</evidence>
<dbReference type="PANTHER" id="PTHR19304">
    <property type="entry name" value="CYCLIC-AMP RESPONSE ELEMENT BINDING PROTEIN"/>
    <property type="match status" value="1"/>
</dbReference>
<feature type="compositionally biased region" description="Low complexity" evidence="6">
    <location>
        <begin position="372"/>
        <end position="382"/>
    </location>
</feature>
<feature type="compositionally biased region" description="Low complexity" evidence="6">
    <location>
        <begin position="49"/>
        <end position="65"/>
    </location>
</feature>